<dbReference type="InterPro" id="IPR031100">
    <property type="entry name" value="LOG_fam"/>
</dbReference>
<comment type="caution">
    <text evidence="3">The sequence shown here is derived from an EMBL/GenBank/DDBJ whole genome shotgun (WGS) entry which is preliminary data.</text>
</comment>
<keyword evidence="4" id="KW-1185">Reference proteome</keyword>
<dbReference type="PANTHER" id="PTHR31223">
    <property type="entry name" value="LOG FAMILY PROTEIN YJL055W"/>
    <property type="match status" value="1"/>
</dbReference>
<keyword evidence="2" id="KW-0378">Hydrolase</keyword>
<comment type="catalytic activity">
    <reaction evidence="2">
        <text>N(6)-(dimethylallyl)adenosine 5'-phosphate + H2O = N(6)-dimethylallyladenine + D-ribose 5-phosphate</text>
        <dbReference type="Rhea" id="RHEA:48560"/>
        <dbReference type="ChEBI" id="CHEBI:15377"/>
        <dbReference type="ChEBI" id="CHEBI:17660"/>
        <dbReference type="ChEBI" id="CHEBI:57526"/>
        <dbReference type="ChEBI" id="CHEBI:78346"/>
        <dbReference type="EC" id="3.2.2.n1"/>
    </reaction>
</comment>
<evidence type="ECO:0000313" key="3">
    <source>
        <dbReference type="EMBL" id="RYP82566.1"/>
    </source>
</evidence>
<dbReference type="EC" id="3.2.2.n1" evidence="2"/>
<reference evidence="3 4" key="1">
    <citation type="submission" date="2019-01" db="EMBL/GenBank/DDBJ databases">
        <title>Nocardioides guangzhouensis sp. nov., an actinobacterium isolated from soil.</title>
        <authorList>
            <person name="Fu Y."/>
            <person name="Cai Y."/>
            <person name="Lin Z."/>
            <person name="Chen P."/>
        </authorList>
    </citation>
    <scope>NUCLEOTIDE SEQUENCE [LARGE SCALE GENOMIC DNA]</scope>
    <source>
        <strain evidence="3 4">130</strain>
    </source>
</reference>
<dbReference type="GO" id="GO:0009691">
    <property type="term" value="P:cytokinin biosynthetic process"/>
    <property type="evidence" value="ECO:0007669"/>
    <property type="project" value="UniProtKB-UniRule"/>
</dbReference>
<dbReference type="Gene3D" id="3.40.50.450">
    <property type="match status" value="1"/>
</dbReference>
<dbReference type="InterPro" id="IPR005269">
    <property type="entry name" value="LOG"/>
</dbReference>
<dbReference type="Proteomes" id="UP000295198">
    <property type="component" value="Unassembled WGS sequence"/>
</dbReference>
<dbReference type="NCBIfam" id="TIGR00730">
    <property type="entry name" value="Rossman fold protein, TIGR00730 family"/>
    <property type="match status" value="1"/>
</dbReference>
<gene>
    <name evidence="3" type="ORF">EKO23_21515</name>
</gene>
<name>A0A4Q4Z699_9ACTN</name>
<proteinExistence type="inferred from homology"/>
<dbReference type="EMBL" id="SDKM01000045">
    <property type="protein sequence ID" value="RYP82566.1"/>
    <property type="molecule type" value="Genomic_DNA"/>
</dbReference>
<comment type="catalytic activity">
    <reaction evidence="2">
        <text>9-ribosyl-trans-zeatin 5'-phosphate + H2O = trans-zeatin + D-ribose 5-phosphate</text>
        <dbReference type="Rhea" id="RHEA:48564"/>
        <dbReference type="ChEBI" id="CHEBI:15377"/>
        <dbReference type="ChEBI" id="CHEBI:16522"/>
        <dbReference type="ChEBI" id="CHEBI:78346"/>
        <dbReference type="ChEBI" id="CHEBI:87947"/>
        <dbReference type="EC" id="3.2.2.n1"/>
    </reaction>
</comment>
<dbReference type="PANTHER" id="PTHR31223:SF70">
    <property type="entry name" value="LOG FAMILY PROTEIN YJL055W"/>
    <property type="match status" value="1"/>
</dbReference>
<dbReference type="OrthoDB" id="9801098at2"/>
<keyword evidence="2" id="KW-0203">Cytokinin biosynthesis</keyword>
<dbReference type="SUPFAM" id="SSF102405">
    <property type="entry name" value="MCP/YpsA-like"/>
    <property type="match status" value="1"/>
</dbReference>
<protein>
    <recommendedName>
        <fullName evidence="2">Cytokinin riboside 5'-monophosphate phosphoribohydrolase</fullName>
        <ecNumber evidence="2">3.2.2.n1</ecNumber>
    </recommendedName>
</protein>
<accession>A0A4Q4Z699</accession>
<sequence>MRIAVFTGSAAGAAEHREHAATFGRELAEAGVGIVYGGAHVGLMGVVADAALAAGGEVIGVMPQHLVDREVAHDGLTRLEIVEDMHTRKARMAELADGFVALPGGIGTLEELFEVFTWAQLGLHAKPTALVDPHGFYRPLLTQLGDMVAHGYLGQDRLDALGVVDAAATLLAYVEEHQPPEARWSRSRG</sequence>
<evidence type="ECO:0000256" key="2">
    <source>
        <dbReference type="RuleBase" id="RU363015"/>
    </source>
</evidence>
<dbReference type="Pfam" id="PF03641">
    <property type="entry name" value="Lysine_decarbox"/>
    <property type="match status" value="1"/>
</dbReference>
<evidence type="ECO:0000256" key="1">
    <source>
        <dbReference type="ARBA" id="ARBA00006763"/>
    </source>
</evidence>
<dbReference type="AlphaFoldDB" id="A0A4Q4Z699"/>
<evidence type="ECO:0000313" key="4">
    <source>
        <dbReference type="Proteomes" id="UP000295198"/>
    </source>
</evidence>
<dbReference type="RefSeq" id="WP_134720535.1">
    <property type="nucleotide sequence ID" value="NZ_SDKM01000045.1"/>
</dbReference>
<dbReference type="GO" id="GO:0102682">
    <property type="term" value="F:cytokinin riboside 5'-monophosphate phosphoribohydrolase activity"/>
    <property type="evidence" value="ECO:0007669"/>
    <property type="project" value="RHEA"/>
</dbReference>
<organism evidence="3 4">
    <name type="scientific">Nocardioides guangzhouensis</name>
    <dbReference type="NCBI Taxonomy" id="2497878"/>
    <lineage>
        <taxon>Bacteria</taxon>
        <taxon>Bacillati</taxon>
        <taxon>Actinomycetota</taxon>
        <taxon>Actinomycetes</taxon>
        <taxon>Propionibacteriales</taxon>
        <taxon>Nocardioidaceae</taxon>
        <taxon>Nocardioides</taxon>
    </lineage>
</organism>
<comment type="similarity">
    <text evidence="1 2">Belongs to the LOG family.</text>
</comment>
<dbReference type="GO" id="GO:0005829">
    <property type="term" value="C:cytosol"/>
    <property type="evidence" value="ECO:0007669"/>
    <property type="project" value="TreeGrafter"/>
</dbReference>